<dbReference type="SUPFAM" id="SSF52172">
    <property type="entry name" value="CheY-like"/>
    <property type="match status" value="1"/>
</dbReference>
<evidence type="ECO:0000256" key="10">
    <source>
        <dbReference type="SAM" id="Phobius"/>
    </source>
</evidence>
<dbReference type="InterPro" id="IPR036890">
    <property type="entry name" value="HATPase_C_sf"/>
</dbReference>
<feature type="transmembrane region" description="Helical" evidence="10">
    <location>
        <begin position="229"/>
        <end position="245"/>
    </location>
</feature>
<dbReference type="PROSITE" id="PS50110">
    <property type="entry name" value="RESPONSE_REGULATORY"/>
    <property type="match status" value="1"/>
</dbReference>
<evidence type="ECO:0000256" key="7">
    <source>
        <dbReference type="ARBA" id="ARBA00022840"/>
    </source>
</evidence>
<dbReference type="SUPFAM" id="SSF49785">
    <property type="entry name" value="Galactose-binding domain-like"/>
    <property type="match status" value="1"/>
</dbReference>
<evidence type="ECO:0000313" key="15">
    <source>
        <dbReference type="Proteomes" id="UP001597493"/>
    </source>
</evidence>
<keyword evidence="10" id="KW-1133">Transmembrane helix</keyword>
<feature type="transmembrane region" description="Helical" evidence="10">
    <location>
        <begin position="265"/>
        <end position="282"/>
    </location>
</feature>
<evidence type="ECO:0000256" key="5">
    <source>
        <dbReference type="ARBA" id="ARBA00022741"/>
    </source>
</evidence>
<dbReference type="PANTHER" id="PTHR43047:SF72">
    <property type="entry name" value="OSMOSENSING HISTIDINE PROTEIN KINASE SLN1"/>
    <property type="match status" value="1"/>
</dbReference>
<dbReference type="InterPro" id="IPR001789">
    <property type="entry name" value="Sig_transdc_resp-reg_receiver"/>
</dbReference>
<dbReference type="Gene3D" id="3.40.50.2300">
    <property type="match status" value="1"/>
</dbReference>
<dbReference type="Pfam" id="PF00072">
    <property type="entry name" value="Response_reg"/>
    <property type="match status" value="1"/>
</dbReference>
<dbReference type="PROSITE" id="PS50109">
    <property type="entry name" value="HIS_KIN"/>
    <property type="match status" value="2"/>
</dbReference>
<comment type="catalytic activity">
    <reaction evidence="1">
        <text>ATP + protein L-histidine = ADP + protein N-phospho-L-histidine.</text>
        <dbReference type="EC" id="2.7.13.3"/>
    </reaction>
</comment>
<evidence type="ECO:0000256" key="2">
    <source>
        <dbReference type="ARBA" id="ARBA00012438"/>
    </source>
</evidence>
<dbReference type="Gene3D" id="1.10.287.130">
    <property type="match status" value="1"/>
</dbReference>
<dbReference type="EC" id="2.7.13.3" evidence="2"/>
<feature type="domain" description="Histidine kinase" evidence="12">
    <location>
        <begin position="435"/>
        <end position="652"/>
    </location>
</feature>
<protein>
    <recommendedName>
        <fullName evidence="2">histidine kinase</fullName>
        <ecNumber evidence="2">2.7.13.3</ecNumber>
    </recommendedName>
</protein>
<dbReference type="Proteomes" id="UP001597493">
    <property type="component" value="Unassembled WGS sequence"/>
</dbReference>
<evidence type="ECO:0000256" key="9">
    <source>
        <dbReference type="PROSITE-ProRule" id="PRU00169"/>
    </source>
</evidence>
<feature type="transmembrane region" description="Helical" evidence="10">
    <location>
        <begin position="196"/>
        <end position="222"/>
    </location>
</feature>
<dbReference type="SMART" id="SM00387">
    <property type="entry name" value="HATPase_c"/>
    <property type="match status" value="2"/>
</dbReference>
<evidence type="ECO:0000313" key="14">
    <source>
        <dbReference type="EMBL" id="MFD2661310.1"/>
    </source>
</evidence>
<keyword evidence="10" id="KW-0812">Transmembrane</keyword>
<dbReference type="Pfam" id="PF06580">
    <property type="entry name" value="His_kinase"/>
    <property type="match status" value="1"/>
</dbReference>
<sequence length="1037" mass="116305">MLLFLCMLLGLRWAWMAMFPTAEAPRPVDGVLDLRGWDLRHSPPVALDGEWRFFPSQLYTYADAPTMKDGFTSVKVPGDWQSAFPKPHDTSYGYGTYMLRILTDPLEQPVSLWLKRIQASSMVEINGFSEGAIGKPAASREDYVPEKVSFTSTYTERGVQELVVLIQVANYEDPYNGGIMRSIRFGSQASIDYERWYSIGFQLITFVVLLLHGLYAYLLYLFNRREKSLLAFCLLAFSAGISIVSDHENLLMLWLPFDYAWSFKIRLLSYLWLAYFILYFFRRFTSTNHGRKAFLVYTAALAAYSVFLCFASTPAAHFTYQFRVFSALYVFPFMWLLYLIGRLYFTRKTANNTVFNEDAVFLQLSGAAVFSSALWGALSSHVTIPEVYYPADIIAAIIGFSAYWFKKYFRQSHENIRLNLQLQEADKLKDQFLANTSHELRTPLHGIMNIAESVLIHERDKLHRKSVEDMELLVKISRRMSHLLKDLLDIAQLREHRVKLHKEPLLVQSVVPGVAGMLRFLYESKPVEVTVDVKPSFPAVMADEKRLVQIMYNLLHNAIKYTERGTVSVTAEASGGQAFIYVSDTGIGMDEETAARIFNPYEQGPHGMNEGSGIGLGLSICKQLVELHGGTLTVRTEPGQGSVFGFSLPLADASLSSPPLQQRPSLLPDDVSAELAAGWSDTGSAGSLTAAFNEPDASLSGSGPASILAVDDDPVNLNVLKSILSTEPYALTTASSGEEALKRLNERQWDLIVVDVMMPVMSGYELTRKIRETYSLSELPVLLLTARTQPEDIYAGFLSGANDYVAKPVDALELKYRIRALTLLKQSIHESLRMEAAYLQAQIRPHFLFNALNSILALSEIDTGKMHELAEAFTDYLRISFDFLNTEDAVDLSHELELVKAYLYIEKQRFGERLSVAWEVDPDCRLQLPPLTIQPLVENAVKHGLLGRRQGGTVAVRVVRLGRSALIEVKDDGAGMDQETVEQLLAPSHERKRGVGLSNTNRRLKQQYGQGLTVQSEPGKGTTVSFVVPLRKGKGEE</sequence>
<feature type="signal peptide" evidence="11">
    <location>
        <begin position="1"/>
        <end position="17"/>
    </location>
</feature>
<evidence type="ECO:0000256" key="4">
    <source>
        <dbReference type="ARBA" id="ARBA00022679"/>
    </source>
</evidence>
<dbReference type="Gene3D" id="3.30.565.10">
    <property type="entry name" value="Histidine kinase-like ATPase, C-terminal domain"/>
    <property type="match status" value="2"/>
</dbReference>
<feature type="domain" description="Histidine kinase" evidence="12">
    <location>
        <begin position="933"/>
        <end position="1032"/>
    </location>
</feature>
<feature type="transmembrane region" description="Helical" evidence="10">
    <location>
        <begin position="360"/>
        <end position="381"/>
    </location>
</feature>
<comment type="caution">
    <text evidence="14">The sequence shown here is derived from an EMBL/GenBank/DDBJ whole genome shotgun (WGS) entry which is preliminary data.</text>
</comment>
<dbReference type="CDD" id="cd00082">
    <property type="entry name" value="HisKA"/>
    <property type="match status" value="1"/>
</dbReference>
<dbReference type="SUPFAM" id="SSF47384">
    <property type="entry name" value="Homodimeric domain of signal transducing histidine kinase"/>
    <property type="match status" value="1"/>
</dbReference>
<gene>
    <name evidence="14" type="ORF">ACFSW5_13730</name>
</gene>
<evidence type="ECO:0000256" key="3">
    <source>
        <dbReference type="ARBA" id="ARBA00022553"/>
    </source>
</evidence>
<name>A0ABW5QZ45_9BACL</name>
<dbReference type="InterPro" id="IPR008979">
    <property type="entry name" value="Galactose-bd-like_sf"/>
</dbReference>
<keyword evidence="6" id="KW-0418">Kinase</keyword>
<dbReference type="Pfam" id="PF00512">
    <property type="entry name" value="HisKA"/>
    <property type="match status" value="1"/>
</dbReference>
<keyword evidence="15" id="KW-1185">Reference proteome</keyword>
<dbReference type="InterPro" id="IPR011006">
    <property type="entry name" value="CheY-like_superfamily"/>
</dbReference>
<keyword evidence="5" id="KW-0547">Nucleotide-binding</keyword>
<dbReference type="CDD" id="cd16922">
    <property type="entry name" value="HATPase_EvgS-ArcB-TorS-like"/>
    <property type="match status" value="1"/>
</dbReference>
<organism evidence="14 15">
    <name type="scientific">Paenibacillus thailandensis</name>
    <dbReference type="NCBI Taxonomy" id="393250"/>
    <lineage>
        <taxon>Bacteria</taxon>
        <taxon>Bacillati</taxon>
        <taxon>Bacillota</taxon>
        <taxon>Bacilli</taxon>
        <taxon>Bacillales</taxon>
        <taxon>Paenibacillaceae</taxon>
        <taxon>Paenibacillus</taxon>
    </lineage>
</organism>
<dbReference type="InterPro" id="IPR005467">
    <property type="entry name" value="His_kinase_dom"/>
</dbReference>
<dbReference type="SMART" id="SM00388">
    <property type="entry name" value="HisKA"/>
    <property type="match status" value="1"/>
</dbReference>
<dbReference type="InterPro" id="IPR010559">
    <property type="entry name" value="Sig_transdc_His_kin_internal"/>
</dbReference>
<accession>A0ABW5QZ45</accession>
<dbReference type="EMBL" id="JBHUMY010000013">
    <property type="protein sequence ID" value="MFD2661310.1"/>
    <property type="molecule type" value="Genomic_DNA"/>
</dbReference>
<feature type="transmembrane region" description="Helical" evidence="10">
    <location>
        <begin position="294"/>
        <end position="316"/>
    </location>
</feature>
<dbReference type="InterPro" id="IPR036097">
    <property type="entry name" value="HisK_dim/P_sf"/>
</dbReference>
<feature type="transmembrane region" description="Helical" evidence="10">
    <location>
        <begin position="322"/>
        <end position="340"/>
    </location>
</feature>
<dbReference type="InterPro" id="IPR004358">
    <property type="entry name" value="Sig_transdc_His_kin-like_C"/>
</dbReference>
<dbReference type="Gene3D" id="2.60.120.260">
    <property type="entry name" value="Galactose-binding domain-like"/>
    <property type="match status" value="1"/>
</dbReference>
<dbReference type="SMART" id="SM00448">
    <property type="entry name" value="REC"/>
    <property type="match status" value="1"/>
</dbReference>
<evidence type="ECO:0000256" key="6">
    <source>
        <dbReference type="ARBA" id="ARBA00022777"/>
    </source>
</evidence>
<keyword evidence="8" id="KW-0902">Two-component regulatory system</keyword>
<dbReference type="RefSeq" id="WP_379273995.1">
    <property type="nucleotide sequence ID" value="NZ_JBHUGT010000036.1"/>
</dbReference>
<keyword evidence="7 14" id="KW-0067">ATP-binding</keyword>
<dbReference type="GO" id="GO:0005524">
    <property type="term" value="F:ATP binding"/>
    <property type="evidence" value="ECO:0007669"/>
    <property type="project" value="UniProtKB-KW"/>
</dbReference>
<dbReference type="InterPro" id="IPR003661">
    <property type="entry name" value="HisK_dim/P_dom"/>
</dbReference>
<feature type="modified residue" description="4-aspartylphosphate" evidence="9">
    <location>
        <position position="755"/>
    </location>
</feature>
<dbReference type="PRINTS" id="PR00344">
    <property type="entry name" value="BCTRLSENSOR"/>
</dbReference>
<keyword evidence="10" id="KW-0472">Membrane</keyword>
<keyword evidence="3 9" id="KW-0597">Phosphoprotein</keyword>
<reference evidence="15" key="1">
    <citation type="journal article" date="2019" name="Int. J. Syst. Evol. Microbiol.">
        <title>The Global Catalogue of Microorganisms (GCM) 10K type strain sequencing project: providing services to taxonomists for standard genome sequencing and annotation.</title>
        <authorList>
            <consortium name="The Broad Institute Genomics Platform"/>
            <consortium name="The Broad Institute Genome Sequencing Center for Infectious Disease"/>
            <person name="Wu L."/>
            <person name="Ma J."/>
        </authorList>
    </citation>
    <scope>NUCLEOTIDE SEQUENCE [LARGE SCALE GENOMIC DNA]</scope>
    <source>
        <strain evidence="15">TISTR 1827</strain>
    </source>
</reference>
<dbReference type="CDD" id="cd17574">
    <property type="entry name" value="REC_OmpR"/>
    <property type="match status" value="1"/>
</dbReference>
<evidence type="ECO:0000256" key="11">
    <source>
        <dbReference type="SAM" id="SignalP"/>
    </source>
</evidence>
<dbReference type="Pfam" id="PF07695">
    <property type="entry name" value="7TMR-DISM_7TM"/>
    <property type="match status" value="1"/>
</dbReference>
<dbReference type="Pfam" id="PF02518">
    <property type="entry name" value="HATPase_c"/>
    <property type="match status" value="2"/>
</dbReference>
<keyword evidence="4" id="KW-0808">Transferase</keyword>
<feature type="domain" description="Response regulatory" evidence="13">
    <location>
        <begin position="706"/>
        <end position="822"/>
    </location>
</feature>
<dbReference type="InterPro" id="IPR011623">
    <property type="entry name" value="7TMR_DISM_rcpt_extracell_dom1"/>
</dbReference>
<dbReference type="InterPro" id="IPR003594">
    <property type="entry name" value="HATPase_dom"/>
</dbReference>
<proteinExistence type="predicted"/>
<dbReference type="SUPFAM" id="SSF55874">
    <property type="entry name" value="ATPase domain of HSP90 chaperone/DNA topoisomerase II/histidine kinase"/>
    <property type="match status" value="2"/>
</dbReference>
<dbReference type="PANTHER" id="PTHR43047">
    <property type="entry name" value="TWO-COMPONENT HISTIDINE PROTEIN KINASE"/>
    <property type="match status" value="1"/>
</dbReference>
<evidence type="ECO:0000259" key="12">
    <source>
        <dbReference type="PROSITE" id="PS50109"/>
    </source>
</evidence>
<keyword evidence="11" id="KW-0732">Signal</keyword>
<feature type="chain" id="PRO_5047266700" description="histidine kinase" evidence="11">
    <location>
        <begin position="18"/>
        <end position="1037"/>
    </location>
</feature>
<evidence type="ECO:0000256" key="8">
    <source>
        <dbReference type="ARBA" id="ARBA00023012"/>
    </source>
</evidence>
<evidence type="ECO:0000256" key="1">
    <source>
        <dbReference type="ARBA" id="ARBA00000085"/>
    </source>
</evidence>
<evidence type="ECO:0000259" key="13">
    <source>
        <dbReference type="PROSITE" id="PS50110"/>
    </source>
</evidence>